<dbReference type="NCBIfam" id="TIGR00377">
    <property type="entry name" value="ant_ant_sig"/>
    <property type="match status" value="1"/>
</dbReference>
<dbReference type="GO" id="GO:0030435">
    <property type="term" value="P:sporulation resulting in formation of a cellular spore"/>
    <property type="evidence" value="ECO:0007669"/>
    <property type="project" value="UniProtKB-KW"/>
</dbReference>
<keyword evidence="5" id="KW-0749">Sporulation</keyword>
<proteinExistence type="inferred from homology"/>
<dbReference type="PANTHER" id="PTHR33495">
    <property type="entry name" value="ANTI-SIGMA FACTOR ANTAGONIST TM_1081-RELATED-RELATED"/>
    <property type="match status" value="1"/>
</dbReference>
<evidence type="ECO:0000256" key="3">
    <source>
        <dbReference type="ARBA" id="ARBA00020784"/>
    </source>
</evidence>
<dbReference type="RefSeq" id="WP_213166596.1">
    <property type="nucleotide sequence ID" value="NZ_CP058559.1"/>
</dbReference>
<evidence type="ECO:0000259" key="7">
    <source>
        <dbReference type="PROSITE" id="PS50801"/>
    </source>
</evidence>
<dbReference type="InterPro" id="IPR003658">
    <property type="entry name" value="Anti-sigma_ant"/>
</dbReference>
<evidence type="ECO:0000313" key="8">
    <source>
        <dbReference type="EMBL" id="QNO16201.1"/>
    </source>
</evidence>
<evidence type="ECO:0000256" key="2">
    <source>
        <dbReference type="ARBA" id="ARBA00009013"/>
    </source>
</evidence>
<evidence type="ECO:0000256" key="5">
    <source>
        <dbReference type="ARBA" id="ARBA00022969"/>
    </source>
</evidence>
<dbReference type="AlphaFoldDB" id="A0A7G9WBY9"/>
<evidence type="ECO:0000256" key="6">
    <source>
        <dbReference type="RuleBase" id="RU003749"/>
    </source>
</evidence>
<comment type="function">
    <text evidence="1">In the phosphorylated form it could act as an anti-anti-sigma factor that counteracts SpoIIAB and thus releases sigma f from inhibition.</text>
</comment>
<reference evidence="8 9" key="1">
    <citation type="submission" date="2020-07" db="EMBL/GenBank/DDBJ databases">
        <title>Alkalicella. sp. LB2 genome.</title>
        <authorList>
            <person name="Postec A."/>
            <person name="Quemeneur M."/>
        </authorList>
    </citation>
    <scope>NUCLEOTIDE SEQUENCE [LARGE SCALE GENOMIC DNA]</scope>
    <source>
        <strain evidence="8 9">LB2</strain>
    </source>
</reference>
<dbReference type="PROSITE" id="PS50801">
    <property type="entry name" value="STAS"/>
    <property type="match status" value="1"/>
</dbReference>
<accession>A0A7G9WBY9</accession>
<dbReference type="InterPro" id="IPR014237">
    <property type="entry name" value="Anti-sigma_F_ant"/>
</dbReference>
<evidence type="ECO:0000256" key="1">
    <source>
        <dbReference type="ARBA" id="ARBA00001976"/>
    </source>
</evidence>
<protein>
    <recommendedName>
        <fullName evidence="3 6">Anti-sigma F factor antagonist</fullName>
    </recommendedName>
    <alternativeName>
        <fullName evidence="6">Stage II sporulation protein</fullName>
    </alternativeName>
</protein>
<dbReference type="InterPro" id="IPR002645">
    <property type="entry name" value="STAS_dom"/>
</dbReference>
<dbReference type="InterPro" id="IPR036513">
    <property type="entry name" value="STAS_dom_sf"/>
</dbReference>
<evidence type="ECO:0000256" key="4">
    <source>
        <dbReference type="ARBA" id="ARBA00022553"/>
    </source>
</evidence>
<comment type="similarity">
    <text evidence="2 6">Belongs to the anti-sigma-factor antagonist family.</text>
</comment>
<dbReference type="KEGG" id="acae:HYG86_16180"/>
<dbReference type="Pfam" id="PF01740">
    <property type="entry name" value="STAS"/>
    <property type="match status" value="1"/>
</dbReference>
<dbReference type="SUPFAM" id="SSF52091">
    <property type="entry name" value="SpoIIaa-like"/>
    <property type="match status" value="1"/>
</dbReference>
<name>A0A7G9WBY9_ALKCA</name>
<organism evidence="8 9">
    <name type="scientific">Alkalicella caledoniensis</name>
    <dbReference type="NCBI Taxonomy" id="2731377"/>
    <lineage>
        <taxon>Bacteria</taxon>
        <taxon>Bacillati</taxon>
        <taxon>Bacillota</taxon>
        <taxon>Clostridia</taxon>
        <taxon>Eubacteriales</taxon>
        <taxon>Proteinivoracaceae</taxon>
        <taxon>Alkalicella</taxon>
    </lineage>
</organism>
<feature type="domain" description="STAS" evidence="7">
    <location>
        <begin position="1"/>
        <end position="111"/>
    </location>
</feature>
<dbReference type="Gene3D" id="3.30.750.24">
    <property type="entry name" value="STAS domain"/>
    <property type="match status" value="1"/>
</dbReference>
<gene>
    <name evidence="8" type="primary">spoIIAA</name>
    <name evidence="8" type="ORF">HYG86_16180</name>
</gene>
<dbReference type="NCBIfam" id="TIGR02886">
    <property type="entry name" value="spore_II_AA"/>
    <property type="match status" value="1"/>
</dbReference>
<sequence>MFVNLKYVDKFLIVQVKGELDHHTAEEIKNSVMKELEKEIAINLIIDFSGLKFMDSSGIGMILGRYKEVQKLGGKMAITGLNNTVEKIIKLSGIQKIIGVYKTAEEAIANLKEEK</sequence>
<keyword evidence="4" id="KW-0597">Phosphoprotein</keyword>
<dbReference type="EMBL" id="CP058559">
    <property type="protein sequence ID" value="QNO16201.1"/>
    <property type="molecule type" value="Genomic_DNA"/>
</dbReference>
<dbReference type="PANTHER" id="PTHR33495:SF2">
    <property type="entry name" value="ANTI-SIGMA FACTOR ANTAGONIST TM_1081-RELATED"/>
    <property type="match status" value="1"/>
</dbReference>
<evidence type="ECO:0000313" key="9">
    <source>
        <dbReference type="Proteomes" id="UP000516160"/>
    </source>
</evidence>
<dbReference type="GO" id="GO:0045152">
    <property type="term" value="F:antisigma factor binding"/>
    <property type="evidence" value="ECO:0007669"/>
    <property type="project" value="InterPro"/>
</dbReference>
<dbReference type="Proteomes" id="UP000516160">
    <property type="component" value="Chromosome"/>
</dbReference>
<keyword evidence="9" id="KW-1185">Reference proteome</keyword>
<dbReference type="GO" id="GO:0043856">
    <property type="term" value="F:anti-sigma factor antagonist activity"/>
    <property type="evidence" value="ECO:0007669"/>
    <property type="project" value="InterPro"/>
</dbReference>
<dbReference type="CDD" id="cd07043">
    <property type="entry name" value="STAS_anti-anti-sigma_factors"/>
    <property type="match status" value="1"/>
</dbReference>